<dbReference type="Gene3D" id="3.80.10.10">
    <property type="entry name" value="Ribonuclease Inhibitor"/>
    <property type="match status" value="3"/>
</dbReference>
<reference evidence="2 3" key="1">
    <citation type="journal article" date="2018" name="Sci. Data">
        <title>The draft genome sequence of cork oak.</title>
        <authorList>
            <person name="Ramos A.M."/>
            <person name="Usie A."/>
            <person name="Barbosa P."/>
            <person name="Barros P.M."/>
            <person name="Capote T."/>
            <person name="Chaves I."/>
            <person name="Simoes F."/>
            <person name="Abreu I."/>
            <person name="Carrasquinho I."/>
            <person name="Faro C."/>
            <person name="Guimaraes J.B."/>
            <person name="Mendonca D."/>
            <person name="Nobrega F."/>
            <person name="Rodrigues L."/>
            <person name="Saibo N.J.M."/>
            <person name="Varela M.C."/>
            <person name="Egas C."/>
            <person name="Matos J."/>
            <person name="Miguel C.M."/>
            <person name="Oliveira M.M."/>
            <person name="Ricardo C.P."/>
            <person name="Goncalves S."/>
        </authorList>
    </citation>
    <scope>NUCLEOTIDE SEQUENCE [LARGE SCALE GENOMIC DNA]</scope>
    <source>
        <strain evidence="3">cv. HL8</strain>
    </source>
</reference>
<dbReference type="AlphaFoldDB" id="A0AAW0LCU3"/>
<keyword evidence="3" id="KW-1185">Reference proteome</keyword>
<comment type="subcellular location">
    <subcellularLocation>
        <location evidence="1">Membrane</location>
        <topology evidence="1">Single-pass type I membrane protein</topology>
    </subcellularLocation>
</comment>
<dbReference type="PANTHER" id="PTHR48006:SF62">
    <property type="entry name" value="LEUCINE-RICH REPEAT TRANSMEMBRANE PROTEIN KINASE"/>
    <property type="match status" value="1"/>
</dbReference>
<gene>
    <name evidence="2" type="ORF">CFP56_004247</name>
</gene>
<dbReference type="GO" id="GO:0016301">
    <property type="term" value="F:kinase activity"/>
    <property type="evidence" value="ECO:0007669"/>
    <property type="project" value="UniProtKB-KW"/>
</dbReference>
<comment type="caution">
    <text evidence="2">The sequence shown here is derived from an EMBL/GenBank/DDBJ whole genome shotgun (WGS) entry which is preliminary data.</text>
</comment>
<dbReference type="PROSITE" id="PS51450">
    <property type="entry name" value="LRR"/>
    <property type="match status" value="1"/>
</dbReference>
<dbReference type="Pfam" id="PF00560">
    <property type="entry name" value="LRR_1"/>
    <property type="match status" value="4"/>
</dbReference>
<dbReference type="SUPFAM" id="SSF52058">
    <property type="entry name" value="L domain-like"/>
    <property type="match status" value="1"/>
</dbReference>
<organism evidence="2 3">
    <name type="scientific">Quercus suber</name>
    <name type="common">Cork oak</name>
    <dbReference type="NCBI Taxonomy" id="58331"/>
    <lineage>
        <taxon>Eukaryota</taxon>
        <taxon>Viridiplantae</taxon>
        <taxon>Streptophyta</taxon>
        <taxon>Embryophyta</taxon>
        <taxon>Tracheophyta</taxon>
        <taxon>Spermatophyta</taxon>
        <taxon>Magnoliopsida</taxon>
        <taxon>eudicotyledons</taxon>
        <taxon>Gunneridae</taxon>
        <taxon>Pentapetalae</taxon>
        <taxon>rosids</taxon>
        <taxon>fabids</taxon>
        <taxon>Fagales</taxon>
        <taxon>Fagaceae</taxon>
        <taxon>Quercus</taxon>
    </lineage>
</organism>
<dbReference type="PANTHER" id="PTHR48006">
    <property type="entry name" value="LEUCINE-RICH REPEAT-CONTAINING PROTEIN DDB_G0281931-RELATED"/>
    <property type="match status" value="1"/>
</dbReference>
<dbReference type="InterPro" id="IPR001611">
    <property type="entry name" value="Leu-rich_rpt"/>
</dbReference>
<dbReference type="GO" id="GO:0005886">
    <property type="term" value="C:plasma membrane"/>
    <property type="evidence" value="ECO:0007669"/>
    <property type="project" value="TreeGrafter"/>
</dbReference>
<dbReference type="InterPro" id="IPR051824">
    <property type="entry name" value="LRR_Rcpt-Like_S/T_Kinase"/>
</dbReference>
<sequence>MIAVIALNTIFQKWGISTRSNQWNISGEPCSGAAIDSTSFDDKNYNPFIKCDCSANSNSTCHINQLKVYALNIVGVIPDELWALTFLFNLSFGINALSGTLPKELGNLTDLLSLSFSTNNFIGSLPSELGNLVKLEQLMSVAQDYKNFVTTNLICHIASYFDSSRVSGAIPSTFANLKSLVTVWASDTELIGRIPDFIRNWSKLITLRLEGNSLEGPIPLTFSNLTSLTELRISDLPNGSSSLAFIKNMKSLSTLVLRNNNISDSIPSNIGEYLNLSQLDLSFNNITGQIPNALFNLSLLSFLFLGNNKLNGTLPAQKSESLLNM</sequence>
<evidence type="ECO:0000313" key="2">
    <source>
        <dbReference type="EMBL" id="KAK7848791.1"/>
    </source>
</evidence>
<protein>
    <submittedName>
        <fullName evidence="2">Lrr receptor-like serine/threonine-protein kinase</fullName>
    </submittedName>
</protein>
<proteinExistence type="predicted"/>
<dbReference type="InterPro" id="IPR032675">
    <property type="entry name" value="LRR_dom_sf"/>
</dbReference>
<name>A0AAW0LCU3_QUESU</name>
<evidence type="ECO:0000313" key="3">
    <source>
        <dbReference type="Proteomes" id="UP000237347"/>
    </source>
</evidence>
<dbReference type="Proteomes" id="UP000237347">
    <property type="component" value="Unassembled WGS sequence"/>
</dbReference>
<accession>A0AAW0LCU3</accession>
<dbReference type="EMBL" id="PKMF04000122">
    <property type="protein sequence ID" value="KAK7848791.1"/>
    <property type="molecule type" value="Genomic_DNA"/>
</dbReference>
<evidence type="ECO:0000256" key="1">
    <source>
        <dbReference type="ARBA" id="ARBA00004479"/>
    </source>
</evidence>